<feature type="transmembrane region" description="Helical" evidence="1">
    <location>
        <begin position="424"/>
        <end position="442"/>
    </location>
</feature>
<proteinExistence type="predicted"/>
<organism evidence="2 3">
    <name type="scientific">Finegoldia magna</name>
    <name type="common">Peptostreptococcus magnus</name>
    <dbReference type="NCBI Taxonomy" id="1260"/>
    <lineage>
        <taxon>Bacteria</taxon>
        <taxon>Bacillati</taxon>
        <taxon>Bacillota</taxon>
        <taxon>Tissierellia</taxon>
        <taxon>Tissierellales</taxon>
        <taxon>Peptoniphilaceae</taxon>
        <taxon>Finegoldia</taxon>
    </lineage>
</organism>
<evidence type="ECO:0000313" key="2">
    <source>
        <dbReference type="EMBL" id="PMC60198.1"/>
    </source>
</evidence>
<dbReference type="AlphaFoldDB" id="A0A2N6ST15"/>
<feature type="transmembrane region" description="Helical" evidence="1">
    <location>
        <begin position="18"/>
        <end position="35"/>
    </location>
</feature>
<keyword evidence="1" id="KW-0812">Transmembrane</keyword>
<feature type="transmembrane region" description="Helical" evidence="1">
    <location>
        <begin position="64"/>
        <end position="84"/>
    </location>
</feature>
<evidence type="ECO:0000313" key="3">
    <source>
        <dbReference type="Proteomes" id="UP000235723"/>
    </source>
</evidence>
<feature type="transmembrane region" description="Helical" evidence="1">
    <location>
        <begin position="147"/>
        <end position="165"/>
    </location>
</feature>
<gene>
    <name evidence="2" type="ORF">CJ208_05065</name>
</gene>
<keyword evidence="1" id="KW-1133">Transmembrane helix</keyword>
<feature type="transmembrane region" description="Helical" evidence="1">
    <location>
        <begin position="215"/>
        <end position="244"/>
    </location>
</feature>
<reference evidence="2 3" key="1">
    <citation type="submission" date="2017-09" db="EMBL/GenBank/DDBJ databases">
        <title>Bacterial strain isolated from the female urinary microbiota.</title>
        <authorList>
            <person name="Thomas-White K."/>
            <person name="Kumar N."/>
            <person name="Forster S."/>
            <person name="Putonti C."/>
            <person name="Lawley T."/>
            <person name="Wolfe A.J."/>
        </authorList>
    </citation>
    <scope>NUCLEOTIDE SEQUENCE [LARGE SCALE GENOMIC DNA]</scope>
    <source>
        <strain evidence="2 3">UMB0115</strain>
    </source>
</reference>
<dbReference type="Pfam" id="PF14296">
    <property type="entry name" value="O-ag_pol_Wzy"/>
    <property type="match status" value="1"/>
</dbReference>
<evidence type="ECO:0008006" key="4">
    <source>
        <dbReference type="Google" id="ProtNLM"/>
    </source>
</evidence>
<dbReference type="RefSeq" id="WP_102164172.1">
    <property type="nucleotide sequence ID" value="NZ_JAPJPX010000004.1"/>
</dbReference>
<keyword evidence="1" id="KW-0472">Membrane</keyword>
<feature type="transmembrane region" description="Helical" evidence="1">
    <location>
        <begin position="264"/>
        <end position="286"/>
    </location>
</feature>
<feature type="transmembrane region" description="Helical" evidence="1">
    <location>
        <begin position="41"/>
        <end position="57"/>
    </location>
</feature>
<dbReference type="Proteomes" id="UP000235723">
    <property type="component" value="Unassembled WGS sequence"/>
</dbReference>
<name>A0A2N6ST15_FINMA</name>
<evidence type="ECO:0000256" key="1">
    <source>
        <dbReference type="SAM" id="Phobius"/>
    </source>
</evidence>
<feature type="transmembrane region" description="Helical" evidence="1">
    <location>
        <begin position="104"/>
        <end position="126"/>
    </location>
</feature>
<sequence length="483" mass="55544">MNNLSDISNKSRQFNAKYIIISIITLLIFFIISVVSETNTLFFLVMFLFVMLMVFNIKNYKKNIVLIMFLICYFMFLLGSYFLYEFFGYSNGVVLFDTTTHNHIYLSLLISLIGISVGYYTSSVNINGIRVKSKIYNDELFRKASLILYYTSYIPYIIIEILRVIKVREVGYTELYIDEAVRIPYLITLFAYGCRIYFFVYLSTLPKKKEANFPILLFLIYSFITLMTGNRSIFVVNVSLIFIYFILRSSDNSGKNEWISKRKIITLMIIVPFFIIGLDIVGSIRFNNTIFETNRSSSFIDIFVKQGVSSSVIGYGKLYEHKIPRKIYSFGSTIEALKYNPISNILFNFNSFGGNSIQKAINGNSFAHIISYLVLPYGYVRGRGLGTCYIAEAYNDFGYFGVLIFSYVYGIVIKKCSSFTSKTILGRSITLMLIGSLLMIPRSNADSIISLFLKSEVLVAIVLINFVVIVYNNIRKRRKIIKI</sequence>
<protein>
    <recommendedName>
        <fullName evidence="4">O-antigen polysaccharide polymerase Wzy</fullName>
    </recommendedName>
</protein>
<feature type="transmembrane region" description="Helical" evidence="1">
    <location>
        <begin position="185"/>
        <end position="203"/>
    </location>
</feature>
<feature type="transmembrane region" description="Helical" evidence="1">
    <location>
        <begin position="448"/>
        <end position="471"/>
    </location>
</feature>
<accession>A0A2N6ST15</accession>
<comment type="caution">
    <text evidence="2">The sequence shown here is derived from an EMBL/GenBank/DDBJ whole genome shotgun (WGS) entry which is preliminary data.</text>
</comment>
<dbReference type="EMBL" id="PNHD01000005">
    <property type="protein sequence ID" value="PMC60198.1"/>
    <property type="molecule type" value="Genomic_DNA"/>
</dbReference>
<dbReference type="NCBIfam" id="TIGR04370">
    <property type="entry name" value="glyco_rpt_poly"/>
    <property type="match status" value="1"/>
</dbReference>
<dbReference type="InterPro" id="IPR029468">
    <property type="entry name" value="O-ag_pol_Wzy"/>
</dbReference>